<dbReference type="EMBL" id="CP025682">
    <property type="protein sequence ID" value="AUN93702.1"/>
    <property type="molecule type" value="Genomic_DNA"/>
</dbReference>
<dbReference type="KEGG" id="atw:C0099_01380"/>
<dbReference type="AlphaFoldDB" id="A0A2I6S361"/>
<gene>
    <name evidence="3" type="ORF">C0099_01380</name>
</gene>
<proteinExistence type="predicted"/>
<organism evidence="3 4">
    <name type="scientific">Pseudazoarcus pumilus</name>
    <dbReference type="NCBI Taxonomy" id="2067960"/>
    <lineage>
        <taxon>Bacteria</taxon>
        <taxon>Pseudomonadati</taxon>
        <taxon>Pseudomonadota</taxon>
        <taxon>Betaproteobacteria</taxon>
        <taxon>Rhodocyclales</taxon>
        <taxon>Zoogloeaceae</taxon>
        <taxon>Pseudazoarcus</taxon>
    </lineage>
</organism>
<dbReference type="InterPro" id="IPR009936">
    <property type="entry name" value="DUF1468"/>
</dbReference>
<dbReference type="Pfam" id="PF07331">
    <property type="entry name" value="TctB"/>
    <property type="match status" value="1"/>
</dbReference>
<reference evidence="3 4" key="1">
    <citation type="submission" date="2018-01" db="EMBL/GenBank/DDBJ databases">
        <authorList>
            <person name="Fu G.-Y."/>
        </authorList>
    </citation>
    <scope>NUCLEOTIDE SEQUENCE [LARGE SCALE GENOMIC DNA]</scope>
    <source>
        <strain evidence="3 4">SY39</strain>
    </source>
</reference>
<keyword evidence="1" id="KW-0472">Membrane</keyword>
<protein>
    <recommendedName>
        <fullName evidence="2">DUF1468 domain-containing protein</fullName>
    </recommendedName>
</protein>
<feature type="transmembrane region" description="Helical" evidence="1">
    <location>
        <begin position="47"/>
        <end position="65"/>
    </location>
</feature>
<keyword evidence="4" id="KW-1185">Reference proteome</keyword>
<feature type="transmembrane region" description="Helical" evidence="1">
    <location>
        <begin position="135"/>
        <end position="158"/>
    </location>
</feature>
<feature type="transmembrane region" description="Helical" evidence="1">
    <location>
        <begin position="112"/>
        <end position="128"/>
    </location>
</feature>
<evidence type="ECO:0000256" key="1">
    <source>
        <dbReference type="SAM" id="Phobius"/>
    </source>
</evidence>
<keyword evidence="1" id="KW-0812">Transmembrane</keyword>
<feature type="domain" description="DUF1468" evidence="2">
    <location>
        <begin position="11"/>
        <end position="158"/>
    </location>
</feature>
<name>A0A2I6S361_9RHOO</name>
<feature type="transmembrane region" description="Helical" evidence="1">
    <location>
        <begin position="86"/>
        <end position="106"/>
    </location>
</feature>
<accession>A0A2I6S361</accession>
<dbReference type="Proteomes" id="UP000242205">
    <property type="component" value="Chromosome"/>
</dbReference>
<evidence type="ECO:0000259" key="2">
    <source>
        <dbReference type="Pfam" id="PF07331"/>
    </source>
</evidence>
<sequence>MPKITGDLLLGSAFIVLGAGAIGVISQVERTALASRGILESKTLPTIYAGLLIGLSVLLIANALVRRLAARRPADEARDAPLPGQRLRSAVLIVGTVLLVAAYTVALAHVPFFVATSIFLILCMGFYGRRPWWRVVLLGVGGGAALHWLFVAVIQLPLR</sequence>
<keyword evidence="1" id="KW-1133">Transmembrane helix</keyword>
<dbReference type="RefSeq" id="WP_102245776.1">
    <property type="nucleotide sequence ID" value="NZ_CP025682.1"/>
</dbReference>
<evidence type="ECO:0000313" key="3">
    <source>
        <dbReference type="EMBL" id="AUN93702.1"/>
    </source>
</evidence>
<evidence type="ECO:0000313" key="4">
    <source>
        <dbReference type="Proteomes" id="UP000242205"/>
    </source>
</evidence>